<dbReference type="RefSeq" id="XP_018262119.2">
    <property type="nucleotide sequence ID" value="XM_018408428.2"/>
</dbReference>
<protein>
    <submittedName>
        <fullName evidence="2">Uncharacterized protein</fullName>
    </submittedName>
</protein>
<name>A0A1A6A2I9_9TREE</name>
<dbReference type="STRING" id="1296121.A0A1A6A2I9"/>
<sequence>MRQDLQLFAHHCRLFYFSPTPPEDSASYISSTLASLPPSHRAAFTRLQSSLRSLAHLHHLRLRISSFHALISSTVASASLTPLARQDLVGPRAKSERSERAQKFIATWCTSKTGGVEPFFRGLWGALRAQSRGDSTRGGAGPSRVVWEIDDAVFLESGGTEFMHEAVSFLKGVLGFDDQALTSPPKLRRIRTLPRSYSEVRSRPPARPSPQKTPIDYDCQEELATSPPNASRKSDSRSRAISDPFTDIRPNKRGPAPPPPPSRRQLSTIPNPLQRGASDEVSRSSNPDSPLLPQHNDDGPSSTAPHSRPPMPPLISEDRVHLLGRRTLSESSEYGSGHMATTSTYPEPVVEDDEEEPTEDDIAAEEADLNRPRFRLWVFPSHLSDQEAEHMMSLFPRFISSKGDASFPFVRPGRGVKSMEEARWDVIVVATAEDLEPTIIRVPNVEVEDEEGVLRCGTGRMWVGTEGRRAGWQGSGWFRFKRWWRRLFGVA</sequence>
<evidence type="ECO:0000313" key="2">
    <source>
        <dbReference type="EMBL" id="OBR84277.1"/>
    </source>
</evidence>
<dbReference type="AlphaFoldDB" id="A0A1A6A2I9"/>
<dbReference type="EMBL" id="KI894032">
    <property type="protein sequence ID" value="OBR84277.1"/>
    <property type="molecule type" value="Genomic_DNA"/>
</dbReference>
<dbReference type="KEGG" id="kdj:28968833"/>
<dbReference type="GeneID" id="28968833"/>
<dbReference type="VEuPathDB" id="FungiDB:I303_05134"/>
<organism evidence="2">
    <name type="scientific">Kwoniella dejecticola CBS 10117</name>
    <dbReference type="NCBI Taxonomy" id="1296121"/>
    <lineage>
        <taxon>Eukaryota</taxon>
        <taxon>Fungi</taxon>
        <taxon>Dikarya</taxon>
        <taxon>Basidiomycota</taxon>
        <taxon>Agaricomycotina</taxon>
        <taxon>Tremellomycetes</taxon>
        <taxon>Tremellales</taxon>
        <taxon>Cryptococcaceae</taxon>
        <taxon>Kwoniella</taxon>
    </lineage>
</organism>
<feature type="region of interest" description="Disordered" evidence="1">
    <location>
        <begin position="329"/>
        <end position="359"/>
    </location>
</feature>
<feature type="compositionally biased region" description="Acidic residues" evidence="1">
    <location>
        <begin position="349"/>
        <end position="359"/>
    </location>
</feature>
<evidence type="ECO:0000256" key="1">
    <source>
        <dbReference type="SAM" id="MobiDB-lite"/>
    </source>
</evidence>
<gene>
    <name evidence="2" type="ORF">I303_05134</name>
</gene>
<proteinExistence type="predicted"/>
<feature type="compositionally biased region" description="Polar residues" evidence="1">
    <location>
        <begin position="329"/>
        <end position="345"/>
    </location>
</feature>
<feature type="region of interest" description="Disordered" evidence="1">
    <location>
        <begin position="192"/>
        <end position="315"/>
    </location>
</feature>
<dbReference type="OrthoDB" id="2568455at2759"/>
<reference evidence="2" key="1">
    <citation type="submission" date="2013-07" db="EMBL/GenBank/DDBJ databases">
        <title>The Genome Sequence of Cryptococcus dejecticola CBS10117.</title>
        <authorList>
            <consortium name="The Broad Institute Genome Sequencing Platform"/>
            <person name="Cuomo C."/>
            <person name="Litvintseva A."/>
            <person name="Chen Y."/>
            <person name="Heitman J."/>
            <person name="Sun S."/>
            <person name="Springer D."/>
            <person name="Dromer F."/>
            <person name="Young S.K."/>
            <person name="Zeng Q."/>
            <person name="Gargeya S."/>
            <person name="Fitzgerald M."/>
            <person name="Abouelleil A."/>
            <person name="Alvarado L."/>
            <person name="Berlin A.M."/>
            <person name="Chapman S.B."/>
            <person name="Dewar J."/>
            <person name="Goldberg J."/>
            <person name="Griggs A."/>
            <person name="Gujja S."/>
            <person name="Hansen M."/>
            <person name="Howarth C."/>
            <person name="Imamovic A."/>
            <person name="Larimer J."/>
            <person name="McCowan C."/>
            <person name="Murphy C."/>
            <person name="Pearson M."/>
            <person name="Priest M."/>
            <person name="Roberts A."/>
            <person name="Saif S."/>
            <person name="Shea T."/>
            <person name="Sykes S."/>
            <person name="Wortman J."/>
            <person name="Nusbaum C."/>
            <person name="Birren B."/>
        </authorList>
    </citation>
    <scope>NUCLEOTIDE SEQUENCE [LARGE SCALE GENOMIC DNA]</scope>
    <source>
        <strain evidence="2">CBS 10117</strain>
    </source>
</reference>
<accession>A0A1A6A2I9</accession>